<dbReference type="KEGG" id="scu:SCE1572_45880"/>
<protein>
    <submittedName>
        <fullName evidence="1">Uncharacterized protein</fullName>
    </submittedName>
</protein>
<evidence type="ECO:0000313" key="1">
    <source>
        <dbReference type="EMBL" id="AGP41184.1"/>
    </source>
</evidence>
<dbReference type="Proteomes" id="UP000014803">
    <property type="component" value="Chromosome"/>
</dbReference>
<reference evidence="1 2" key="1">
    <citation type="journal article" date="2013" name="Sci. Rep.">
        <title>Extraordinary expansion of a Sorangium cellulosum genome from an alkaline milieu.</title>
        <authorList>
            <person name="Han K."/>
            <person name="Li Z.F."/>
            <person name="Peng R."/>
            <person name="Zhu L.P."/>
            <person name="Zhou T."/>
            <person name="Wang L.G."/>
            <person name="Li S.G."/>
            <person name="Zhang X.B."/>
            <person name="Hu W."/>
            <person name="Wu Z.H."/>
            <person name="Qin N."/>
            <person name="Li Y.Z."/>
        </authorList>
    </citation>
    <scope>NUCLEOTIDE SEQUENCE [LARGE SCALE GENOMIC DNA]</scope>
    <source>
        <strain evidence="1 2">So0157-2</strain>
    </source>
</reference>
<dbReference type="HOGENOM" id="CLU_3376079_0_0_7"/>
<dbReference type="EMBL" id="CP003969">
    <property type="protein sequence ID" value="AGP41184.1"/>
    <property type="molecule type" value="Genomic_DNA"/>
</dbReference>
<accession>S4Y8H8</accession>
<name>S4Y8H8_SORCE</name>
<evidence type="ECO:0000313" key="2">
    <source>
        <dbReference type="Proteomes" id="UP000014803"/>
    </source>
</evidence>
<gene>
    <name evidence="1" type="ORF">SCE1572_45880</name>
</gene>
<dbReference type="AlphaFoldDB" id="S4Y8H8"/>
<proteinExistence type="predicted"/>
<sequence>MSLGEERNFSEETARAIDAEVRAAVTAAYERAPS</sequence>
<organism evidence="1 2">
    <name type="scientific">Sorangium cellulosum So0157-2</name>
    <dbReference type="NCBI Taxonomy" id="1254432"/>
    <lineage>
        <taxon>Bacteria</taxon>
        <taxon>Pseudomonadati</taxon>
        <taxon>Myxococcota</taxon>
        <taxon>Polyangia</taxon>
        <taxon>Polyangiales</taxon>
        <taxon>Polyangiaceae</taxon>
        <taxon>Sorangium</taxon>
    </lineage>
</organism>